<dbReference type="EC" id="2.7.1.71" evidence="3 11"/>
<comment type="catalytic activity">
    <reaction evidence="10 11">
        <text>shikimate + ATP = 3-phosphoshikimate + ADP + H(+)</text>
        <dbReference type="Rhea" id="RHEA:13121"/>
        <dbReference type="ChEBI" id="CHEBI:15378"/>
        <dbReference type="ChEBI" id="CHEBI:30616"/>
        <dbReference type="ChEBI" id="CHEBI:36208"/>
        <dbReference type="ChEBI" id="CHEBI:145989"/>
        <dbReference type="ChEBI" id="CHEBI:456216"/>
        <dbReference type="EC" id="2.7.1.71"/>
    </reaction>
</comment>
<keyword evidence="8 11" id="KW-0067">ATP-binding</keyword>
<reference evidence="12 13" key="1">
    <citation type="submission" date="2013-05" db="EMBL/GenBank/DDBJ databases">
        <title>Draft genome sequence of Rubidibacter lacunae KORDI 51-2.</title>
        <authorList>
            <person name="Choi D.H."/>
            <person name="Noh J.H."/>
            <person name="Kwon K.-K."/>
            <person name="Lee J.-H."/>
            <person name="Ryu J.-Y."/>
        </authorList>
    </citation>
    <scope>NUCLEOTIDE SEQUENCE [LARGE SCALE GENOMIC DNA]</scope>
    <source>
        <strain evidence="12 13">KORDI 51-2</strain>
    </source>
</reference>
<evidence type="ECO:0000256" key="10">
    <source>
        <dbReference type="ARBA" id="ARBA00048567"/>
    </source>
</evidence>
<comment type="caution">
    <text evidence="12">The sequence shown here is derived from an EMBL/GenBank/DDBJ whole genome shotgun (WGS) entry which is preliminary data.</text>
</comment>
<evidence type="ECO:0000313" key="12">
    <source>
        <dbReference type="EMBL" id="ERN39920.1"/>
    </source>
</evidence>
<keyword evidence="4 11" id="KW-0028">Amino-acid biosynthesis</keyword>
<keyword evidence="6 11" id="KW-0547">Nucleotide-binding</keyword>
<comment type="pathway">
    <text evidence="1 11">Metabolic intermediate biosynthesis; chorismate biosynthesis; chorismate from D-erythrose 4-phosphate and phosphoenolpyruvate: step 5/7.</text>
</comment>
<evidence type="ECO:0000256" key="4">
    <source>
        <dbReference type="ARBA" id="ARBA00022605"/>
    </source>
</evidence>
<dbReference type="InParanoid" id="U5DJQ6"/>
<dbReference type="GO" id="GO:0000287">
    <property type="term" value="F:magnesium ion binding"/>
    <property type="evidence" value="ECO:0007669"/>
    <property type="project" value="UniProtKB-UniRule"/>
</dbReference>
<evidence type="ECO:0000256" key="5">
    <source>
        <dbReference type="ARBA" id="ARBA00022679"/>
    </source>
</evidence>
<feature type="binding site" evidence="11">
    <location>
        <position position="90"/>
    </location>
    <ligand>
        <name>substrate</name>
    </ligand>
</feature>
<keyword evidence="11" id="KW-0963">Cytoplasm</keyword>
<comment type="subunit">
    <text evidence="11">Monomer.</text>
</comment>
<dbReference type="eggNOG" id="COG0703">
    <property type="taxonomic scope" value="Bacteria"/>
</dbReference>
<dbReference type="CDD" id="cd00464">
    <property type="entry name" value="SK"/>
    <property type="match status" value="1"/>
</dbReference>
<keyword evidence="11" id="KW-0479">Metal-binding</keyword>
<dbReference type="GO" id="GO:0008652">
    <property type="term" value="P:amino acid biosynthetic process"/>
    <property type="evidence" value="ECO:0007669"/>
    <property type="project" value="UniProtKB-KW"/>
</dbReference>
<feature type="binding site" evidence="11">
    <location>
        <position position="146"/>
    </location>
    <ligand>
        <name>substrate</name>
    </ligand>
</feature>
<evidence type="ECO:0000256" key="1">
    <source>
        <dbReference type="ARBA" id="ARBA00004842"/>
    </source>
</evidence>
<dbReference type="GO" id="GO:0005524">
    <property type="term" value="F:ATP binding"/>
    <property type="evidence" value="ECO:0007669"/>
    <property type="project" value="UniProtKB-UniRule"/>
</dbReference>
<comment type="subcellular location">
    <subcellularLocation>
        <location evidence="11">Cytoplasm</location>
    </subcellularLocation>
</comment>
<dbReference type="InterPro" id="IPR031322">
    <property type="entry name" value="Shikimate/glucono_kinase"/>
</dbReference>
<accession>U5DJQ6</accession>
<gene>
    <name evidence="11" type="primary">aroK</name>
    <name evidence="12" type="ORF">KR51_00036210</name>
</gene>
<dbReference type="PATRIC" id="fig|582515.4.peg.4076"/>
<dbReference type="UniPathway" id="UPA00053">
    <property type="reaction ID" value="UER00088"/>
</dbReference>
<evidence type="ECO:0000256" key="8">
    <source>
        <dbReference type="ARBA" id="ARBA00022840"/>
    </source>
</evidence>
<name>U5DJQ6_9CHRO</name>
<dbReference type="PANTHER" id="PTHR21087:SF16">
    <property type="entry name" value="SHIKIMATE KINASE 1, CHLOROPLASTIC"/>
    <property type="match status" value="1"/>
</dbReference>
<dbReference type="GO" id="GO:0004765">
    <property type="term" value="F:shikimate kinase activity"/>
    <property type="evidence" value="ECO:0007669"/>
    <property type="project" value="UniProtKB-UniRule"/>
</dbReference>
<keyword evidence="9 11" id="KW-0057">Aromatic amino acid biosynthesis</keyword>
<dbReference type="InterPro" id="IPR023000">
    <property type="entry name" value="Shikimate_kinase_CS"/>
</dbReference>
<dbReference type="OrthoDB" id="9800332at2"/>
<dbReference type="STRING" id="582515.KR51_00036210"/>
<sequence length="183" mass="20280">MTTATLNDPLDGLSVFLVGMMGAGKTTVGRALAALLDYRFFDTDDLIERVAGKSIPEIFASDGESVFRDLETQVLEQVCAYTRSVIATGGGCVMRTRNWSYLQQGLVLWLDVPADVLRLRLRGDRGRPLLQTPDPDRALGDLMEKRRSRYALADLHLSVRPEDSAKTVARRIVAQIPSTRKQS</sequence>
<dbReference type="PANTHER" id="PTHR21087">
    <property type="entry name" value="SHIKIMATE KINASE"/>
    <property type="match status" value="1"/>
</dbReference>
<dbReference type="Proteomes" id="UP000016960">
    <property type="component" value="Unassembled WGS sequence"/>
</dbReference>
<keyword evidence="13" id="KW-1185">Reference proteome</keyword>
<evidence type="ECO:0000256" key="3">
    <source>
        <dbReference type="ARBA" id="ARBA00012154"/>
    </source>
</evidence>
<dbReference type="GO" id="GO:0009423">
    <property type="term" value="P:chorismate biosynthetic process"/>
    <property type="evidence" value="ECO:0007669"/>
    <property type="project" value="UniProtKB-UniRule"/>
</dbReference>
<comment type="cofactor">
    <cofactor evidence="11">
        <name>Mg(2+)</name>
        <dbReference type="ChEBI" id="CHEBI:18420"/>
    </cofactor>
    <text evidence="11">Binds 1 Mg(2+) ion per subunit.</text>
</comment>
<dbReference type="PROSITE" id="PS01128">
    <property type="entry name" value="SHIKIMATE_KINASE"/>
    <property type="match status" value="1"/>
</dbReference>
<evidence type="ECO:0000313" key="13">
    <source>
        <dbReference type="Proteomes" id="UP000016960"/>
    </source>
</evidence>
<dbReference type="HAMAP" id="MF_00109">
    <property type="entry name" value="Shikimate_kinase"/>
    <property type="match status" value="1"/>
</dbReference>
<dbReference type="RefSeq" id="WP_022609253.1">
    <property type="nucleotide sequence ID" value="NZ_ASSJ01000084.1"/>
</dbReference>
<evidence type="ECO:0000256" key="6">
    <source>
        <dbReference type="ARBA" id="ARBA00022741"/>
    </source>
</evidence>
<protein>
    <recommendedName>
        <fullName evidence="3 11">Shikimate kinase</fullName>
        <shortName evidence="11">SK</shortName>
        <ecNumber evidence="3 11">2.7.1.71</ecNumber>
    </recommendedName>
</protein>
<keyword evidence="11" id="KW-0460">Magnesium</keyword>
<dbReference type="GO" id="GO:0009073">
    <property type="term" value="P:aromatic amino acid family biosynthetic process"/>
    <property type="evidence" value="ECO:0007669"/>
    <property type="project" value="UniProtKB-KW"/>
</dbReference>
<feature type="binding site" evidence="11">
    <location>
        <position position="26"/>
    </location>
    <ligand>
        <name>Mg(2+)</name>
        <dbReference type="ChEBI" id="CHEBI:18420"/>
    </ligand>
</feature>
<dbReference type="AlphaFoldDB" id="U5DJQ6"/>
<comment type="caution">
    <text evidence="11">Lacks conserved residue(s) required for the propagation of feature annotation.</text>
</comment>
<dbReference type="EMBL" id="ASSJ01000084">
    <property type="protein sequence ID" value="ERN39920.1"/>
    <property type="molecule type" value="Genomic_DNA"/>
</dbReference>
<evidence type="ECO:0000256" key="11">
    <source>
        <dbReference type="HAMAP-Rule" id="MF_00109"/>
    </source>
</evidence>
<evidence type="ECO:0000256" key="7">
    <source>
        <dbReference type="ARBA" id="ARBA00022777"/>
    </source>
</evidence>
<organism evidence="12 13">
    <name type="scientific">Rubidibacter lacunae KORDI 51-2</name>
    <dbReference type="NCBI Taxonomy" id="582515"/>
    <lineage>
        <taxon>Bacteria</taxon>
        <taxon>Bacillati</taxon>
        <taxon>Cyanobacteriota</taxon>
        <taxon>Cyanophyceae</taxon>
        <taxon>Oscillatoriophycideae</taxon>
        <taxon>Chroococcales</taxon>
        <taxon>Aphanothecaceae</taxon>
        <taxon>Rubidibacter</taxon>
    </lineage>
</organism>
<feature type="binding site" evidence="11">
    <location>
        <position position="44"/>
    </location>
    <ligand>
        <name>substrate</name>
    </ligand>
</feature>
<keyword evidence="5 11" id="KW-0808">Transferase</keyword>
<feature type="binding site" evidence="11">
    <location>
        <begin position="22"/>
        <end position="27"/>
    </location>
    <ligand>
        <name>ATP</name>
        <dbReference type="ChEBI" id="CHEBI:30616"/>
    </ligand>
</feature>
<dbReference type="Pfam" id="PF01202">
    <property type="entry name" value="SKI"/>
    <property type="match status" value="1"/>
</dbReference>
<dbReference type="InterPro" id="IPR027417">
    <property type="entry name" value="P-loop_NTPase"/>
</dbReference>
<comment type="function">
    <text evidence="11">Catalyzes the specific phosphorylation of the 3-hydroxyl group of shikimic acid using ATP as a cosubstrate.</text>
</comment>
<dbReference type="FunCoup" id="U5DJQ6">
    <property type="interactions" value="395"/>
</dbReference>
<evidence type="ECO:0000256" key="9">
    <source>
        <dbReference type="ARBA" id="ARBA00023141"/>
    </source>
</evidence>
<proteinExistence type="inferred from homology"/>
<keyword evidence="7 11" id="KW-0418">Kinase</keyword>
<dbReference type="PRINTS" id="PR01100">
    <property type="entry name" value="SHIKIMTKNASE"/>
</dbReference>
<evidence type="ECO:0000256" key="2">
    <source>
        <dbReference type="ARBA" id="ARBA00006997"/>
    </source>
</evidence>
<dbReference type="InterPro" id="IPR000623">
    <property type="entry name" value="Shikimate_kinase/TSH1"/>
</dbReference>
<feature type="binding site" evidence="11">
    <location>
        <position position="127"/>
    </location>
    <ligand>
        <name>ATP</name>
        <dbReference type="ChEBI" id="CHEBI:30616"/>
    </ligand>
</feature>
<feature type="binding site" evidence="11">
    <location>
        <position position="68"/>
    </location>
    <ligand>
        <name>substrate</name>
    </ligand>
</feature>
<dbReference type="SUPFAM" id="SSF52540">
    <property type="entry name" value="P-loop containing nucleoside triphosphate hydrolases"/>
    <property type="match status" value="1"/>
</dbReference>
<dbReference type="GO" id="GO:0005829">
    <property type="term" value="C:cytosol"/>
    <property type="evidence" value="ECO:0007669"/>
    <property type="project" value="TreeGrafter"/>
</dbReference>
<comment type="similarity">
    <text evidence="2 11">Belongs to the shikimate kinase family.</text>
</comment>
<dbReference type="Gene3D" id="3.40.50.300">
    <property type="entry name" value="P-loop containing nucleotide triphosphate hydrolases"/>
    <property type="match status" value="1"/>
</dbReference>